<dbReference type="CDD" id="cd00075">
    <property type="entry name" value="HATPase"/>
    <property type="match status" value="1"/>
</dbReference>
<evidence type="ECO:0000256" key="11">
    <source>
        <dbReference type="ARBA" id="ARBA00023012"/>
    </source>
</evidence>
<keyword evidence="11" id="KW-0902">Two-component regulatory system</keyword>
<keyword evidence="7" id="KW-0547">Nucleotide-binding</keyword>
<evidence type="ECO:0000256" key="3">
    <source>
        <dbReference type="ARBA" id="ARBA00012438"/>
    </source>
</evidence>
<dbReference type="SUPFAM" id="SSF47384">
    <property type="entry name" value="Homodimeric domain of signal transducing histidine kinase"/>
    <property type="match status" value="1"/>
</dbReference>
<accession>A0A2U1AYX3</accession>
<dbReference type="Pfam" id="PF00512">
    <property type="entry name" value="HisKA"/>
    <property type="match status" value="1"/>
</dbReference>
<comment type="subcellular location">
    <subcellularLocation>
        <location evidence="2">Membrane</location>
    </subcellularLocation>
</comment>
<dbReference type="SMART" id="SM00304">
    <property type="entry name" value="HAMP"/>
    <property type="match status" value="1"/>
</dbReference>
<dbReference type="GO" id="GO:0005886">
    <property type="term" value="C:plasma membrane"/>
    <property type="evidence" value="ECO:0007669"/>
    <property type="project" value="TreeGrafter"/>
</dbReference>
<dbReference type="PROSITE" id="PS50109">
    <property type="entry name" value="HIS_KIN"/>
    <property type="match status" value="1"/>
</dbReference>
<evidence type="ECO:0000313" key="16">
    <source>
        <dbReference type="EMBL" id="PVY41447.1"/>
    </source>
</evidence>
<keyword evidence="8 16" id="KW-0418">Kinase</keyword>
<dbReference type="PANTHER" id="PTHR45436">
    <property type="entry name" value="SENSOR HISTIDINE KINASE YKOH"/>
    <property type="match status" value="1"/>
</dbReference>
<dbReference type="InterPro" id="IPR005467">
    <property type="entry name" value="His_kinase_dom"/>
</dbReference>
<keyword evidence="5" id="KW-0808">Transferase</keyword>
<dbReference type="InterPro" id="IPR004358">
    <property type="entry name" value="Sig_transdc_His_kin-like_C"/>
</dbReference>
<dbReference type="InterPro" id="IPR003594">
    <property type="entry name" value="HATPase_dom"/>
</dbReference>
<protein>
    <recommendedName>
        <fullName evidence="3">histidine kinase</fullName>
        <ecNumber evidence="3">2.7.13.3</ecNumber>
    </recommendedName>
</protein>
<sequence>MFWSDRPPFRTVKFKVALGYALLFAVSTCFCFAAVYLYQRNHLYNTIDQKLLTFVQEFEYEYLTGDEFAAASVALNFDQVPPDVFAVVGQKIAGWKPLFAAYHGSRNHGHYLLIGTAGNRLQEFIVRWPSLTIGVRELTLVDRAAVMNHKFNSESYGEGINQIFFLLLSENGRVLARSDFRERLLPFFTGQDFAKYRCSRWFATLSGKCAPIRVLNQRLIDGNILVIGYSLMDIQENLSSLVFIFNSMVLLMLLIGSWAGWLLARKFIRGVDRVTCAARKIEAGDFSLRVGHGDEGEEIDNLVDAFNNMTANTEKLLKELKTISDNIAHDLRTPITRIRGKAELAVLNPEDSSELAGDVAEECAEMLTMINTMLEITQTESGIAQDDFDDLDLTALTAAVLELFSTVAEDKGITLHQELPAQPLSACGNKVKYQRLLANLLDNAIKFTPSGGTVSVRLEPGDSEFTLRISDTGCGIPPEARSHIFERFYRSDSSRSLPGNGLGLSLVKAIVSVAGGTIEVESEVNRGTTFLVTLPRWRQKTKMTKL</sequence>
<evidence type="ECO:0000256" key="5">
    <source>
        <dbReference type="ARBA" id="ARBA00022679"/>
    </source>
</evidence>
<dbReference type="RefSeq" id="WP_116884104.1">
    <property type="nucleotide sequence ID" value="NZ_CABMMC010000012.1"/>
</dbReference>
<comment type="catalytic activity">
    <reaction evidence="1">
        <text>ATP + protein L-histidine = ADP + protein N-phospho-L-histidine.</text>
        <dbReference type="EC" id="2.7.13.3"/>
    </reaction>
</comment>
<dbReference type="FunFam" id="3.30.565.10:FF:000037">
    <property type="entry name" value="Hybrid sensor histidine kinase/response regulator"/>
    <property type="match status" value="1"/>
</dbReference>
<evidence type="ECO:0000256" key="9">
    <source>
        <dbReference type="ARBA" id="ARBA00022840"/>
    </source>
</evidence>
<reference evidence="16 17" key="1">
    <citation type="submission" date="2018-04" db="EMBL/GenBank/DDBJ databases">
        <title>Genomic Encyclopedia of Type Strains, Phase IV (KMG-IV): sequencing the most valuable type-strain genomes for metagenomic binning, comparative biology and taxonomic classification.</title>
        <authorList>
            <person name="Goeker M."/>
        </authorList>
    </citation>
    <scope>NUCLEOTIDE SEQUENCE [LARGE SCALE GENOMIC DNA]</scope>
    <source>
        <strain evidence="16 17">DSM 14823</strain>
    </source>
</reference>
<dbReference type="Gene3D" id="6.10.340.10">
    <property type="match status" value="1"/>
</dbReference>
<dbReference type="PROSITE" id="PS50885">
    <property type="entry name" value="HAMP"/>
    <property type="match status" value="1"/>
</dbReference>
<dbReference type="InterPro" id="IPR003660">
    <property type="entry name" value="HAMP_dom"/>
</dbReference>
<feature type="transmembrane region" description="Helical" evidence="13">
    <location>
        <begin position="20"/>
        <end position="38"/>
    </location>
</feature>
<gene>
    <name evidence="16" type="ORF">C8D82_11461</name>
</gene>
<dbReference type="SMART" id="SM00388">
    <property type="entry name" value="HisKA"/>
    <property type="match status" value="1"/>
</dbReference>
<name>A0A2U1AYX3_9BACT</name>
<evidence type="ECO:0000256" key="13">
    <source>
        <dbReference type="SAM" id="Phobius"/>
    </source>
</evidence>
<feature type="domain" description="HAMP" evidence="15">
    <location>
        <begin position="265"/>
        <end position="318"/>
    </location>
</feature>
<dbReference type="EC" id="2.7.13.3" evidence="3"/>
<keyword evidence="4" id="KW-0597">Phosphoprotein</keyword>
<proteinExistence type="predicted"/>
<dbReference type="GO" id="GO:0005524">
    <property type="term" value="F:ATP binding"/>
    <property type="evidence" value="ECO:0007669"/>
    <property type="project" value="UniProtKB-KW"/>
</dbReference>
<dbReference type="InterPro" id="IPR003661">
    <property type="entry name" value="HisK_dim/P_dom"/>
</dbReference>
<dbReference type="Pfam" id="PF02518">
    <property type="entry name" value="HATPase_c"/>
    <property type="match status" value="1"/>
</dbReference>
<keyword evidence="12 13" id="KW-0472">Membrane</keyword>
<dbReference type="SUPFAM" id="SSF158472">
    <property type="entry name" value="HAMP domain-like"/>
    <property type="match status" value="1"/>
</dbReference>
<keyword evidence="17" id="KW-1185">Reference proteome</keyword>
<evidence type="ECO:0000256" key="12">
    <source>
        <dbReference type="ARBA" id="ARBA00023136"/>
    </source>
</evidence>
<evidence type="ECO:0000256" key="7">
    <source>
        <dbReference type="ARBA" id="ARBA00022741"/>
    </source>
</evidence>
<dbReference type="SMART" id="SM00387">
    <property type="entry name" value="HATPase_c"/>
    <property type="match status" value="1"/>
</dbReference>
<dbReference type="Proteomes" id="UP000245959">
    <property type="component" value="Unassembled WGS sequence"/>
</dbReference>
<feature type="domain" description="Histidine kinase" evidence="14">
    <location>
        <begin position="326"/>
        <end position="538"/>
    </location>
</feature>
<evidence type="ECO:0000259" key="15">
    <source>
        <dbReference type="PROSITE" id="PS50885"/>
    </source>
</evidence>
<dbReference type="PRINTS" id="PR00344">
    <property type="entry name" value="BCTRLSENSOR"/>
</dbReference>
<evidence type="ECO:0000256" key="1">
    <source>
        <dbReference type="ARBA" id="ARBA00000085"/>
    </source>
</evidence>
<dbReference type="InterPro" id="IPR036890">
    <property type="entry name" value="HATPase_C_sf"/>
</dbReference>
<evidence type="ECO:0000256" key="10">
    <source>
        <dbReference type="ARBA" id="ARBA00022989"/>
    </source>
</evidence>
<dbReference type="GeneID" id="78295413"/>
<dbReference type="CDD" id="cd06225">
    <property type="entry name" value="HAMP"/>
    <property type="match status" value="1"/>
</dbReference>
<dbReference type="PANTHER" id="PTHR45436:SF8">
    <property type="entry name" value="HISTIDINE KINASE"/>
    <property type="match status" value="1"/>
</dbReference>
<evidence type="ECO:0000259" key="14">
    <source>
        <dbReference type="PROSITE" id="PS50109"/>
    </source>
</evidence>
<dbReference type="AlphaFoldDB" id="A0A2U1AYX3"/>
<evidence type="ECO:0000256" key="4">
    <source>
        <dbReference type="ARBA" id="ARBA00022553"/>
    </source>
</evidence>
<dbReference type="GO" id="GO:0000155">
    <property type="term" value="F:phosphorelay sensor kinase activity"/>
    <property type="evidence" value="ECO:0007669"/>
    <property type="project" value="InterPro"/>
</dbReference>
<dbReference type="InterPro" id="IPR050428">
    <property type="entry name" value="TCS_sensor_his_kinase"/>
</dbReference>
<dbReference type="EMBL" id="QEKH01000014">
    <property type="protein sequence ID" value="PVY41447.1"/>
    <property type="molecule type" value="Genomic_DNA"/>
</dbReference>
<dbReference type="SUPFAM" id="SSF55874">
    <property type="entry name" value="ATPase domain of HSP90 chaperone/DNA topoisomerase II/histidine kinase"/>
    <property type="match status" value="1"/>
</dbReference>
<dbReference type="CDD" id="cd00082">
    <property type="entry name" value="HisKA"/>
    <property type="match status" value="1"/>
</dbReference>
<dbReference type="Gene3D" id="3.30.565.10">
    <property type="entry name" value="Histidine kinase-like ATPase, C-terminal domain"/>
    <property type="match status" value="1"/>
</dbReference>
<comment type="caution">
    <text evidence="16">The sequence shown here is derived from an EMBL/GenBank/DDBJ whole genome shotgun (WGS) entry which is preliminary data.</text>
</comment>
<keyword evidence="6 13" id="KW-0812">Transmembrane</keyword>
<organism evidence="16 17">
    <name type="scientific">Victivallis vadensis</name>
    <dbReference type="NCBI Taxonomy" id="172901"/>
    <lineage>
        <taxon>Bacteria</taxon>
        <taxon>Pseudomonadati</taxon>
        <taxon>Lentisphaerota</taxon>
        <taxon>Lentisphaeria</taxon>
        <taxon>Victivallales</taxon>
        <taxon>Victivallaceae</taxon>
        <taxon>Victivallis</taxon>
    </lineage>
</organism>
<evidence type="ECO:0000256" key="2">
    <source>
        <dbReference type="ARBA" id="ARBA00004370"/>
    </source>
</evidence>
<dbReference type="InterPro" id="IPR036097">
    <property type="entry name" value="HisK_dim/P_sf"/>
</dbReference>
<keyword evidence="9" id="KW-0067">ATP-binding</keyword>
<dbReference type="Pfam" id="PF00672">
    <property type="entry name" value="HAMP"/>
    <property type="match status" value="1"/>
</dbReference>
<evidence type="ECO:0000313" key="17">
    <source>
        <dbReference type="Proteomes" id="UP000245959"/>
    </source>
</evidence>
<dbReference type="OrthoDB" id="9813151at2"/>
<evidence type="ECO:0000256" key="8">
    <source>
        <dbReference type="ARBA" id="ARBA00022777"/>
    </source>
</evidence>
<dbReference type="Gene3D" id="1.10.287.130">
    <property type="match status" value="1"/>
</dbReference>
<evidence type="ECO:0000256" key="6">
    <source>
        <dbReference type="ARBA" id="ARBA00022692"/>
    </source>
</evidence>
<feature type="transmembrane region" description="Helical" evidence="13">
    <location>
        <begin position="241"/>
        <end position="264"/>
    </location>
</feature>
<keyword evidence="10 13" id="KW-1133">Transmembrane helix</keyword>